<feature type="signal peptide" evidence="2">
    <location>
        <begin position="1"/>
        <end position="16"/>
    </location>
</feature>
<proteinExistence type="predicted"/>
<reference evidence="3" key="1">
    <citation type="journal article" date="2018" name="PLoS Negl. Trop. Dis.">
        <title>An insight into the salivary gland and fat body transcriptome of Panstrongylus lignarius (Hemiptera: Heteroptera), the main vector of Chagas disease in Peru.</title>
        <authorList>
            <person name="Nevoa J.C."/>
            <person name="Mendes M.T."/>
            <person name="da Silva M.V."/>
            <person name="Soares S.C."/>
            <person name="Oliveira C.J.F."/>
            <person name="Ribeiro J.M.C."/>
        </authorList>
    </citation>
    <scope>NUCLEOTIDE SEQUENCE</scope>
</reference>
<keyword evidence="2" id="KW-0732">Signal</keyword>
<dbReference type="EMBL" id="GFTR01001003">
    <property type="protein sequence ID" value="JAW15423.1"/>
    <property type="molecule type" value="Transcribed_RNA"/>
</dbReference>
<keyword evidence="1" id="KW-1133">Transmembrane helix</keyword>
<dbReference type="AlphaFoldDB" id="A0A224Y412"/>
<keyword evidence="1" id="KW-0812">Transmembrane</keyword>
<name>A0A224Y412_9HEMI</name>
<protein>
    <submittedName>
        <fullName evidence="3">Uncharacterized protein</fullName>
    </submittedName>
</protein>
<feature type="chain" id="PRO_5012488538" evidence="2">
    <location>
        <begin position="17"/>
        <end position="83"/>
    </location>
</feature>
<organism evidence="3">
    <name type="scientific">Panstrongylus lignarius</name>
    <dbReference type="NCBI Taxonomy" id="156445"/>
    <lineage>
        <taxon>Eukaryota</taxon>
        <taxon>Metazoa</taxon>
        <taxon>Ecdysozoa</taxon>
        <taxon>Arthropoda</taxon>
        <taxon>Hexapoda</taxon>
        <taxon>Insecta</taxon>
        <taxon>Pterygota</taxon>
        <taxon>Neoptera</taxon>
        <taxon>Paraneoptera</taxon>
        <taxon>Hemiptera</taxon>
        <taxon>Heteroptera</taxon>
        <taxon>Panheteroptera</taxon>
        <taxon>Cimicomorpha</taxon>
        <taxon>Reduviidae</taxon>
        <taxon>Triatominae</taxon>
        <taxon>Panstrongylus</taxon>
    </lineage>
</organism>
<evidence type="ECO:0000256" key="2">
    <source>
        <dbReference type="SAM" id="SignalP"/>
    </source>
</evidence>
<evidence type="ECO:0000256" key="1">
    <source>
        <dbReference type="SAM" id="Phobius"/>
    </source>
</evidence>
<feature type="transmembrane region" description="Helical" evidence="1">
    <location>
        <begin position="57"/>
        <end position="79"/>
    </location>
</feature>
<sequence length="83" mass="8935">MLMSLLSLSIGSICFSISINDSTTSGETLISVLFVLLFLPFLGCCFVDIFSIFFISLLSASILGCISITFSSFTCFSLIGEHT</sequence>
<keyword evidence="1" id="KW-0472">Membrane</keyword>
<evidence type="ECO:0000313" key="3">
    <source>
        <dbReference type="EMBL" id="JAW15423.1"/>
    </source>
</evidence>
<accession>A0A224Y412</accession>
<feature type="transmembrane region" description="Helical" evidence="1">
    <location>
        <begin position="30"/>
        <end position="50"/>
    </location>
</feature>